<protein>
    <submittedName>
        <fullName evidence="1">Uncharacterized protein</fullName>
    </submittedName>
</protein>
<dbReference type="AlphaFoldDB" id="A0A0A9DQZ0"/>
<name>A0A0A9DQZ0_ARUDO</name>
<dbReference type="EMBL" id="GBRH01209820">
    <property type="protein sequence ID" value="JAD88075.1"/>
    <property type="molecule type" value="Transcribed_RNA"/>
</dbReference>
<proteinExistence type="predicted"/>
<sequence>MLVLSSEKLSCIVLQRSSKTRERSSSCSTTFLCCSRLTWPLGEHIISSMLLYTLPSLQIPSTIFSMVAEDKEVVAFRLCSCSSTSTSLERGLEGKLADLRMEAMVAMGAVVFFFLPLEME</sequence>
<organism evidence="1">
    <name type="scientific">Arundo donax</name>
    <name type="common">Giant reed</name>
    <name type="synonym">Donax arundinaceus</name>
    <dbReference type="NCBI Taxonomy" id="35708"/>
    <lineage>
        <taxon>Eukaryota</taxon>
        <taxon>Viridiplantae</taxon>
        <taxon>Streptophyta</taxon>
        <taxon>Embryophyta</taxon>
        <taxon>Tracheophyta</taxon>
        <taxon>Spermatophyta</taxon>
        <taxon>Magnoliopsida</taxon>
        <taxon>Liliopsida</taxon>
        <taxon>Poales</taxon>
        <taxon>Poaceae</taxon>
        <taxon>PACMAD clade</taxon>
        <taxon>Arundinoideae</taxon>
        <taxon>Arundineae</taxon>
        <taxon>Arundo</taxon>
    </lineage>
</organism>
<reference evidence="1" key="2">
    <citation type="journal article" date="2015" name="Data Brief">
        <title>Shoot transcriptome of the giant reed, Arundo donax.</title>
        <authorList>
            <person name="Barrero R.A."/>
            <person name="Guerrero F.D."/>
            <person name="Moolhuijzen P."/>
            <person name="Goolsby J.A."/>
            <person name="Tidwell J."/>
            <person name="Bellgard S.E."/>
            <person name="Bellgard M.I."/>
        </authorList>
    </citation>
    <scope>NUCLEOTIDE SEQUENCE</scope>
    <source>
        <tissue evidence="1">Shoot tissue taken approximately 20 cm above the soil surface</tissue>
    </source>
</reference>
<accession>A0A0A9DQZ0</accession>
<evidence type="ECO:0000313" key="1">
    <source>
        <dbReference type="EMBL" id="JAD88075.1"/>
    </source>
</evidence>
<reference evidence="1" key="1">
    <citation type="submission" date="2014-09" db="EMBL/GenBank/DDBJ databases">
        <authorList>
            <person name="Magalhaes I.L.F."/>
            <person name="Oliveira U."/>
            <person name="Santos F.R."/>
            <person name="Vidigal T.H.D.A."/>
            <person name="Brescovit A.D."/>
            <person name="Santos A.J."/>
        </authorList>
    </citation>
    <scope>NUCLEOTIDE SEQUENCE</scope>
    <source>
        <tissue evidence="1">Shoot tissue taken approximately 20 cm above the soil surface</tissue>
    </source>
</reference>